<evidence type="ECO:0000313" key="3">
    <source>
        <dbReference type="Proteomes" id="UP000785679"/>
    </source>
</evidence>
<comment type="caution">
    <text evidence="2">The sequence shown here is derived from an EMBL/GenBank/DDBJ whole genome shotgun (WGS) entry which is preliminary data.</text>
</comment>
<reference evidence="2" key="1">
    <citation type="submission" date="2019-06" db="EMBL/GenBank/DDBJ databases">
        <authorList>
            <person name="Zheng W."/>
        </authorList>
    </citation>
    <scope>NUCLEOTIDE SEQUENCE</scope>
    <source>
        <strain evidence="2">QDHG01</strain>
    </source>
</reference>
<proteinExistence type="predicted"/>
<dbReference type="AlphaFoldDB" id="A0A8J8T3C0"/>
<name>A0A8J8T3C0_HALGN</name>
<keyword evidence="1" id="KW-1133">Transmembrane helix</keyword>
<evidence type="ECO:0008006" key="4">
    <source>
        <dbReference type="Google" id="ProtNLM"/>
    </source>
</evidence>
<evidence type="ECO:0000256" key="1">
    <source>
        <dbReference type="SAM" id="Phobius"/>
    </source>
</evidence>
<gene>
    <name evidence="2" type="ORF">FGO68_gene530</name>
</gene>
<feature type="transmembrane region" description="Helical" evidence="1">
    <location>
        <begin position="21"/>
        <end position="44"/>
    </location>
</feature>
<organism evidence="2 3">
    <name type="scientific">Halteria grandinella</name>
    <dbReference type="NCBI Taxonomy" id="5974"/>
    <lineage>
        <taxon>Eukaryota</taxon>
        <taxon>Sar</taxon>
        <taxon>Alveolata</taxon>
        <taxon>Ciliophora</taxon>
        <taxon>Intramacronucleata</taxon>
        <taxon>Spirotrichea</taxon>
        <taxon>Stichotrichia</taxon>
        <taxon>Sporadotrichida</taxon>
        <taxon>Halteriidae</taxon>
        <taxon>Halteria</taxon>
    </lineage>
</organism>
<dbReference type="Proteomes" id="UP000785679">
    <property type="component" value="Unassembled WGS sequence"/>
</dbReference>
<sequence>MISIGKYQMKLYDEKGFGVRASWLGGVVSIILFLIILGASIQIISSALKLDQQWNTDERILFRDTSFSKMTLQDLMARGFDLPTFYVSIEQWMVTCDNFYICIAALDRKLPLYCYAPILDQTIFYNFMPFGLKYIEGDNVTLPLKECTKTNYTIQEIKALHLNHTLYTADPVNRLNYKVNTQFKVMQTMNKTGLNFTTSVYNNREKYTKQVEQIIKPYEEQYTQAHLNLNLGHFIDDSKNDLYDFGGFVGKIRNQIMGTNLEQPDDKGQVYVDTDYGIEYLTPMSPSIPTEIGIFIDINPFINRKTIHAQTLLSALAKIGGLFALLRISTLLLTYHERLFENDMKQKYSKILSHSHIQRSFINQSQHLNNRRETGTKNEFLLQKGESIIEVTPEKAEGDLLSIPPIEKFKEIFSFDTFIQMLQRIEQLEHDKVSMHNDFVRENAMLQERIHKLELTLGKQL</sequence>
<protein>
    <recommendedName>
        <fullName evidence="4">Transmembrane protein</fullName>
    </recommendedName>
</protein>
<accession>A0A8J8T3C0</accession>
<keyword evidence="3" id="KW-1185">Reference proteome</keyword>
<dbReference type="EMBL" id="RRYP01007053">
    <property type="protein sequence ID" value="TNV80777.1"/>
    <property type="molecule type" value="Genomic_DNA"/>
</dbReference>
<keyword evidence="1" id="KW-0472">Membrane</keyword>
<evidence type="ECO:0000313" key="2">
    <source>
        <dbReference type="EMBL" id="TNV80777.1"/>
    </source>
</evidence>
<keyword evidence="1" id="KW-0812">Transmembrane</keyword>